<dbReference type="RefSeq" id="WP_377009155.1">
    <property type="nucleotide sequence ID" value="NZ_JBHSLV010000026.1"/>
</dbReference>
<accession>A0ABW0HCD0</accession>
<comment type="caution">
    <text evidence="1">The sequence shown here is derived from an EMBL/GenBank/DDBJ whole genome shotgun (WGS) entry which is preliminary data.</text>
</comment>
<proteinExistence type="predicted"/>
<reference evidence="2" key="1">
    <citation type="journal article" date="2019" name="Int. J. Syst. Evol. Microbiol.">
        <title>The Global Catalogue of Microorganisms (GCM) 10K type strain sequencing project: providing services to taxonomists for standard genome sequencing and annotation.</title>
        <authorList>
            <consortium name="The Broad Institute Genomics Platform"/>
            <consortium name="The Broad Institute Genome Sequencing Center for Infectious Disease"/>
            <person name="Wu L."/>
            <person name="Ma J."/>
        </authorList>
    </citation>
    <scope>NUCLEOTIDE SEQUENCE [LARGE SCALE GENOMIC DNA]</scope>
    <source>
        <strain evidence="2">CGMCC 1.16326</strain>
    </source>
</reference>
<keyword evidence="2" id="KW-1185">Reference proteome</keyword>
<sequence>MSPIIAEKITHIDVGEAVAKYAEHLRGITEVFNSHAQTLGLGVRLNSDGAIHSIKSNIARVARFVERVDDSGVLHDSQLMTALDCVGELLTAPQNNGLVLGAMQSGKTTTSLAMQFAGPIVYLLTGRCLYPIYLITSHTSQEDQTKIEIARFLDFYGELTVEIDDEHSCTLIQYVKQAGIDPFFQYSPTIGTYREHVLKKALPDTMMGPRLDDFIQRRTNGEAIARVAELCRRANSKGYAPLLIIDEPQFGASDRFVRVEDDFERRPCVLVKIFDAIDTALGADKGDRVFIGLSATPYELHDLEAVWEVKQYLTSAYSGFNYFGGAVIDAQADVSPPRTMSFANLASELDVPFLAKVSLQAYDADPHLFDRFARQIGFAESQECYRREVEKALSAAILKLAEKGDGVMGVCLRLFNNNSRSHRLLSNLYLPADKIEVIEYFGAEYRGKSVKRAIRQRSRKNLPFLIAVTSRARMGDAFPNEVKWFFEFSKKASNLNALLQGLLGRACGYGKKSAVVMSAENAALVDDYKREQGGYIYKTSPHSHVVGTYRRGAPTTLIKVRRDSADPIVNRFFERVDEEVVKPFVMQGEPTLKSRRKSGDQPFRTAPLIRIAEEEGLFDHLEKREIREKLYPTYPDFRIARGDDEVMHARIPGRKLRYTMTEDGDNRFTFREWGGDDANHGGVRSRGYGARDATDREAAGDTLEPQVNMRKFDPESGELIDDKRINGVLVHKQDRRPGNWRAEMVTLPLVSPVRELQAGEATFPVAHSPFAKLMSPEEVALAATG</sequence>
<dbReference type="Proteomes" id="UP001596104">
    <property type="component" value="Unassembled WGS sequence"/>
</dbReference>
<dbReference type="EMBL" id="JBHSLV010000026">
    <property type="protein sequence ID" value="MFC5394037.1"/>
    <property type="molecule type" value="Genomic_DNA"/>
</dbReference>
<gene>
    <name evidence="1" type="ORF">ACFPPC_15450</name>
</gene>
<evidence type="ECO:0000313" key="1">
    <source>
        <dbReference type="EMBL" id="MFC5394037.1"/>
    </source>
</evidence>
<evidence type="ECO:0000313" key="2">
    <source>
        <dbReference type="Proteomes" id="UP001596104"/>
    </source>
</evidence>
<name>A0ABW0HCD0_9HYPH</name>
<organism evidence="1 2">
    <name type="scientific">Bosea vestrisii</name>
    <dbReference type="NCBI Taxonomy" id="151416"/>
    <lineage>
        <taxon>Bacteria</taxon>
        <taxon>Pseudomonadati</taxon>
        <taxon>Pseudomonadota</taxon>
        <taxon>Alphaproteobacteria</taxon>
        <taxon>Hyphomicrobiales</taxon>
        <taxon>Boseaceae</taxon>
        <taxon>Bosea</taxon>
    </lineage>
</organism>
<protein>
    <submittedName>
        <fullName evidence="1">Uncharacterized protein</fullName>
    </submittedName>
</protein>